<comment type="catalytic activity">
    <reaction evidence="5">
        <text>guanosine(9) in tRNA + S-adenosyl-L-methionine = N(1)-methylguanosine(9) in tRNA + S-adenosyl-L-homocysteine + H(+)</text>
        <dbReference type="Rhea" id="RHEA:43156"/>
        <dbReference type="Rhea" id="RHEA-COMP:10367"/>
        <dbReference type="Rhea" id="RHEA-COMP:10368"/>
        <dbReference type="ChEBI" id="CHEBI:15378"/>
        <dbReference type="ChEBI" id="CHEBI:57856"/>
        <dbReference type="ChEBI" id="CHEBI:59789"/>
        <dbReference type="ChEBI" id="CHEBI:73542"/>
        <dbReference type="ChEBI" id="CHEBI:74269"/>
        <dbReference type="EC" id="2.1.1.221"/>
    </reaction>
</comment>
<keyword evidence="2" id="KW-0489">Methyltransferase</keyword>
<dbReference type="CDD" id="cd18089">
    <property type="entry name" value="SPOUT_Trm10-like"/>
    <property type="match status" value="1"/>
</dbReference>
<dbReference type="Proteomes" id="UP000604046">
    <property type="component" value="Unassembled WGS sequence"/>
</dbReference>
<dbReference type="GO" id="GO:0005634">
    <property type="term" value="C:nucleus"/>
    <property type="evidence" value="ECO:0007669"/>
    <property type="project" value="TreeGrafter"/>
</dbReference>
<dbReference type="GO" id="GO:0000049">
    <property type="term" value="F:tRNA binding"/>
    <property type="evidence" value="ECO:0007669"/>
    <property type="project" value="TreeGrafter"/>
</dbReference>
<dbReference type="Gene3D" id="3.40.1280.30">
    <property type="match status" value="1"/>
</dbReference>
<evidence type="ECO:0000256" key="4">
    <source>
        <dbReference type="ARBA" id="ARBA00022691"/>
    </source>
</evidence>
<evidence type="ECO:0000259" key="8">
    <source>
        <dbReference type="PROSITE" id="PS51675"/>
    </source>
</evidence>
<accession>A0A812SAP8</accession>
<evidence type="ECO:0000313" key="10">
    <source>
        <dbReference type="Proteomes" id="UP000604046"/>
    </source>
</evidence>
<evidence type="ECO:0000256" key="2">
    <source>
        <dbReference type="ARBA" id="ARBA00022603"/>
    </source>
</evidence>
<protein>
    <recommendedName>
        <fullName evidence="1">tRNA (guanine(9)-N(1))-methyltransferase</fullName>
        <ecNumber evidence="1">2.1.1.221</ecNumber>
    </recommendedName>
</protein>
<gene>
    <name evidence="9" type="primary">TRMT10B</name>
    <name evidence="9" type="ORF">SNAT2548_LOCUS26175</name>
</gene>
<dbReference type="OrthoDB" id="278300at2759"/>
<feature type="compositionally biased region" description="Basic residues" evidence="6">
    <location>
        <begin position="71"/>
        <end position="80"/>
    </location>
</feature>
<organism evidence="9 10">
    <name type="scientific">Symbiodinium natans</name>
    <dbReference type="NCBI Taxonomy" id="878477"/>
    <lineage>
        <taxon>Eukaryota</taxon>
        <taxon>Sar</taxon>
        <taxon>Alveolata</taxon>
        <taxon>Dinophyceae</taxon>
        <taxon>Suessiales</taxon>
        <taxon>Symbiodiniaceae</taxon>
        <taxon>Symbiodinium</taxon>
    </lineage>
</organism>
<keyword evidence="7" id="KW-1133">Transmembrane helix</keyword>
<keyword evidence="7" id="KW-0812">Transmembrane</keyword>
<evidence type="ECO:0000256" key="3">
    <source>
        <dbReference type="ARBA" id="ARBA00022679"/>
    </source>
</evidence>
<sequence>MLALSPKVTFPRVAPPRNGHHGVRGVVSGRIALQAEGDGAPPPQRPRVLAWALSLWAASTTPIRSWWQRARSGRQRNRGRRQQDGAVGVVGAAPTRAAGGKGGPAPGEPRRRRYPPLPEAPSGLAPCERRAWRKEQRFEQMKARRKAGRPEERRRAARRKKAQRQQLLAKMTEEEKRSYWFEERRKQVEIETSLAKAFEQGRPRVVINCSFGDYMQDRENRSLAQQVKLLYSEVKRTQANVQLHLTSLGPDNPASSYFDSLGLPGWKMHVHEQSVWELSELFPPEDLVILTPDAGSCLETVEEDKIYVIGGLVDRRPQKHRTFNQAQEREVGPNQLRRLPLKEHAPKGVHSLLNIDVVVQILLERLQGAGWPQVLSGIDVSTVQGDSMLDAGIVDFAKGNYLDEMRSWHFKHHVTYCVAPVVTNRTQGPVSGSYDFWAVGRDCCSLTSSDFRCGAWGHPHADRAIRVLADEDVPFYRLAVQQAETLYGVVAANPVFFKWSNDPEAEVSGWAMQAFKNFLFCVATAFVASLIALTCAAWRFAWLGRGSAPDLLQEKSYTYGSPGQRPFA</sequence>
<dbReference type="PANTHER" id="PTHR13563:SF13">
    <property type="entry name" value="TRNA METHYLTRANSFERASE 10 HOMOLOG A"/>
    <property type="match status" value="1"/>
</dbReference>
<feature type="region of interest" description="Disordered" evidence="6">
    <location>
        <begin position="68"/>
        <end position="164"/>
    </location>
</feature>
<dbReference type="PANTHER" id="PTHR13563">
    <property type="entry name" value="TRNA (GUANINE-9-) METHYLTRANSFERASE"/>
    <property type="match status" value="1"/>
</dbReference>
<feature type="compositionally biased region" description="Basic and acidic residues" evidence="6">
    <location>
        <begin position="127"/>
        <end position="154"/>
    </location>
</feature>
<dbReference type="PROSITE" id="PS51675">
    <property type="entry name" value="SAM_MT_TRM10"/>
    <property type="match status" value="1"/>
</dbReference>
<dbReference type="GO" id="GO:0052905">
    <property type="term" value="F:tRNA (guanosine(9)-N1)-methyltransferase activity"/>
    <property type="evidence" value="ECO:0007669"/>
    <property type="project" value="UniProtKB-EC"/>
</dbReference>
<evidence type="ECO:0000256" key="7">
    <source>
        <dbReference type="SAM" id="Phobius"/>
    </source>
</evidence>
<dbReference type="InterPro" id="IPR038459">
    <property type="entry name" value="MT_TRM10-typ_sf"/>
</dbReference>
<keyword evidence="10" id="KW-1185">Reference proteome</keyword>
<dbReference type="EMBL" id="CAJNDS010002421">
    <property type="protein sequence ID" value="CAE7467920.1"/>
    <property type="molecule type" value="Genomic_DNA"/>
</dbReference>
<keyword evidence="4" id="KW-0949">S-adenosyl-L-methionine</keyword>
<evidence type="ECO:0000313" key="9">
    <source>
        <dbReference type="EMBL" id="CAE7467920.1"/>
    </source>
</evidence>
<dbReference type="InterPro" id="IPR007356">
    <property type="entry name" value="tRNA_m1G_MeTrfase_euk"/>
</dbReference>
<reference evidence="9" key="1">
    <citation type="submission" date="2021-02" db="EMBL/GenBank/DDBJ databases">
        <authorList>
            <person name="Dougan E. K."/>
            <person name="Rhodes N."/>
            <person name="Thang M."/>
            <person name="Chan C."/>
        </authorList>
    </citation>
    <scope>NUCLEOTIDE SEQUENCE</scope>
</reference>
<evidence type="ECO:0000256" key="1">
    <source>
        <dbReference type="ARBA" id="ARBA00012797"/>
    </source>
</evidence>
<proteinExistence type="predicted"/>
<dbReference type="EC" id="2.1.1.221" evidence="1"/>
<feature type="domain" description="SAM-dependent MTase TRM10-type" evidence="8">
    <location>
        <begin position="190"/>
        <end position="387"/>
    </location>
</feature>
<dbReference type="AlphaFoldDB" id="A0A812SAP8"/>
<keyword evidence="3" id="KW-0808">Transferase</keyword>
<dbReference type="GO" id="GO:0002939">
    <property type="term" value="P:tRNA N1-guanine methylation"/>
    <property type="evidence" value="ECO:0007669"/>
    <property type="project" value="TreeGrafter"/>
</dbReference>
<feature type="transmembrane region" description="Helical" evidence="7">
    <location>
        <begin position="518"/>
        <end position="541"/>
    </location>
</feature>
<keyword evidence="7" id="KW-0472">Membrane</keyword>
<name>A0A812SAP8_9DINO</name>
<evidence type="ECO:0000256" key="6">
    <source>
        <dbReference type="SAM" id="MobiDB-lite"/>
    </source>
</evidence>
<dbReference type="InterPro" id="IPR028564">
    <property type="entry name" value="MT_TRM10-typ"/>
</dbReference>
<evidence type="ECO:0000256" key="5">
    <source>
        <dbReference type="ARBA" id="ARBA00048434"/>
    </source>
</evidence>
<comment type="caution">
    <text evidence="9">The sequence shown here is derived from an EMBL/GenBank/DDBJ whole genome shotgun (WGS) entry which is preliminary data.</text>
</comment>